<dbReference type="PANTHER" id="PTHR47894:SF1">
    <property type="entry name" value="HTH-TYPE TRANSCRIPTIONAL REGULATOR VQSM"/>
    <property type="match status" value="1"/>
</dbReference>
<accession>A0ABT7E0C1</accession>
<protein>
    <submittedName>
        <fullName evidence="5">AraC family transcriptional regulator</fullName>
    </submittedName>
</protein>
<dbReference type="PROSITE" id="PS01124">
    <property type="entry name" value="HTH_ARAC_FAMILY_2"/>
    <property type="match status" value="1"/>
</dbReference>
<evidence type="ECO:0000256" key="2">
    <source>
        <dbReference type="ARBA" id="ARBA00023125"/>
    </source>
</evidence>
<evidence type="ECO:0000313" key="6">
    <source>
        <dbReference type="Proteomes" id="UP001172778"/>
    </source>
</evidence>
<gene>
    <name evidence="5" type="ORF">PZA18_17035</name>
</gene>
<dbReference type="SUPFAM" id="SSF46689">
    <property type="entry name" value="Homeodomain-like"/>
    <property type="match status" value="1"/>
</dbReference>
<evidence type="ECO:0000259" key="4">
    <source>
        <dbReference type="PROSITE" id="PS01124"/>
    </source>
</evidence>
<comment type="caution">
    <text evidence="5">The sequence shown here is derived from an EMBL/GenBank/DDBJ whole genome shotgun (WGS) entry which is preliminary data.</text>
</comment>
<dbReference type="EMBL" id="JARRAF010000023">
    <property type="protein sequence ID" value="MDK2125761.1"/>
    <property type="molecule type" value="Genomic_DNA"/>
</dbReference>
<sequence>MTPRVVTSYLQTLLDAAIRCGLDSQVLLSEVGLDRTPPESVPVPVYLALFELAGRMSAHPAFGLAVGAEVKPTTYGVNGILLLACRDLGAALESVLKFECLVHDLGRSQLVRDGHQYVYRWRNDWSAHPAAADVAVSVFAGIKVCADWLAGKPVPAERVCFAHKAPHNVGDYQRLLAAPVEFGAGENRIEFSAEVLAWPIPQANAGLYPMLLQHAETLVARLRPEESDVVVRVRQAILRRLGSGAPQLADVAIDLGTSARTLQRRLQESGQPFQRLLEDTRHELARHYLEQTGLPVAEIGLILGYQEPSAFHHAFRGWQGESPGQYRRRQVR</sequence>
<evidence type="ECO:0000256" key="1">
    <source>
        <dbReference type="ARBA" id="ARBA00023015"/>
    </source>
</evidence>
<organism evidence="5 6">
    <name type="scientific">Parachitinimonas caeni</name>
    <dbReference type="NCBI Taxonomy" id="3031301"/>
    <lineage>
        <taxon>Bacteria</taxon>
        <taxon>Pseudomonadati</taxon>
        <taxon>Pseudomonadota</taxon>
        <taxon>Betaproteobacteria</taxon>
        <taxon>Neisseriales</taxon>
        <taxon>Chitinibacteraceae</taxon>
        <taxon>Parachitinimonas</taxon>
    </lineage>
</organism>
<keyword evidence="3" id="KW-0804">Transcription</keyword>
<feature type="domain" description="HTH araC/xylS-type" evidence="4">
    <location>
        <begin position="231"/>
        <end position="329"/>
    </location>
</feature>
<dbReference type="PANTHER" id="PTHR47894">
    <property type="entry name" value="HTH-TYPE TRANSCRIPTIONAL REGULATOR GADX"/>
    <property type="match status" value="1"/>
</dbReference>
<dbReference type="InterPro" id="IPR032687">
    <property type="entry name" value="AraC-type_N"/>
</dbReference>
<dbReference type="Proteomes" id="UP001172778">
    <property type="component" value="Unassembled WGS sequence"/>
</dbReference>
<keyword evidence="6" id="KW-1185">Reference proteome</keyword>
<name>A0ABT7E0C1_9NEIS</name>
<reference evidence="5" key="1">
    <citation type="submission" date="2023-03" db="EMBL/GenBank/DDBJ databases">
        <title>Chitinimonas shenzhenensis gen. nov., sp. nov., a novel member of family Burkholderiaceae isolated from activated sludge collected in Shen Zhen, China.</title>
        <authorList>
            <person name="Wang X."/>
        </authorList>
    </citation>
    <scope>NUCLEOTIDE SEQUENCE</scope>
    <source>
        <strain evidence="5">DQS-5</strain>
    </source>
</reference>
<proteinExistence type="predicted"/>
<keyword evidence="2" id="KW-0238">DNA-binding</keyword>
<dbReference type="InterPro" id="IPR018060">
    <property type="entry name" value="HTH_AraC"/>
</dbReference>
<dbReference type="Pfam" id="PF12833">
    <property type="entry name" value="HTH_18"/>
    <property type="match status" value="1"/>
</dbReference>
<dbReference type="Pfam" id="PF12625">
    <property type="entry name" value="Arabinose_bd"/>
    <property type="match status" value="1"/>
</dbReference>
<evidence type="ECO:0000256" key="3">
    <source>
        <dbReference type="ARBA" id="ARBA00023163"/>
    </source>
</evidence>
<evidence type="ECO:0000313" key="5">
    <source>
        <dbReference type="EMBL" id="MDK2125761.1"/>
    </source>
</evidence>
<dbReference type="InterPro" id="IPR009057">
    <property type="entry name" value="Homeodomain-like_sf"/>
</dbReference>
<keyword evidence="1" id="KW-0805">Transcription regulation</keyword>
<dbReference type="Gene3D" id="1.10.10.60">
    <property type="entry name" value="Homeodomain-like"/>
    <property type="match status" value="1"/>
</dbReference>
<dbReference type="SMART" id="SM00342">
    <property type="entry name" value="HTH_ARAC"/>
    <property type="match status" value="1"/>
</dbReference>